<dbReference type="InterPro" id="IPR000531">
    <property type="entry name" value="Beta-barrel_TonB"/>
</dbReference>
<evidence type="ECO:0000256" key="1">
    <source>
        <dbReference type="ARBA" id="ARBA00004571"/>
    </source>
</evidence>
<keyword evidence="2 10" id="KW-0813">Transport</keyword>
<evidence type="ECO:0000259" key="13">
    <source>
        <dbReference type="Pfam" id="PF07715"/>
    </source>
</evidence>
<evidence type="ECO:0000256" key="5">
    <source>
        <dbReference type="ARBA" id="ARBA00022729"/>
    </source>
</evidence>
<evidence type="ECO:0000256" key="2">
    <source>
        <dbReference type="ARBA" id="ARBA00022448"/>
    </source>
</evidence>
<dbReference type="Gene3D" id="2.170.130.10">
    <property type="entry name" value="TonB-dependent receptor, plug domain"/>
    <property type="match status" value="1"/>
</dbReference>
<accession>C8PFT8</accession>
<keyword evidence="9 10" id="KW-0998">Cell outer membrane</keyword>
<dbReference type="InterPro" id="IPR037066">
    <property type="entry name" value="Plug_dom_sf"/>
</dbReference>
<keyword evidence="15" id="KW-1185">Reference proteome</keyword>
<dbReference type="AlphaFoldDB" id="C8PFT8"/>
<keyword evidence="6 11" id="KW-0798">TonB box</keyword>
<dbReference type="SUPFAM" id="SSF56935">
    <property type="entry name" value="Porins"/>
    <property type="match status" value="1"/>
</dbReference>
<name>C8PFT8_9BACT</name>
<gene>
    <name evidence="14" type="ORF">CAMGR0001_0730</name>
</gene>
<dbReference type="PROSITE" id="PS52016">
    <property type="entry name" value="TONB_DEPENDENT_REC_3"/>
    <property type="match status" value="1"/>
</dbReference>
<evidence type="ECO:0000259" key="12">
    <source>
        <dbReference type="Pfam" id="PF00593"/>
    </source>
</evidence>
<dbReference type="OrthoDB" id="9800913at2"/>
<comment type="similarity">
    <text evidence="10 11">Belongs to the TonB-dependent receptor family.</text>
</comment>
<dbReference type="STRING" id="824.CGRAC_1265"/>
<proteinExistence type="inferred from homology"/>
<dbReference type="GO" id="GO:0044718">
    <property type="term" value="P:siderophore transmembrane transport"/>
    <property type="evidence" value="ECO:0007669"/>
    <property type="project" value="TreeGrafter"/>
</dbReference>
<feature type="domain" description="TonB-dependent receptor plug" evidence="13">
    <location>
        <begin position="35"/>
        <end position="141"/>
    </location>
</feature>
<feature type="domain" description="TonB-dependent receptor-like beta-barrel" evidence="12">
    <location>
        <begin position="246"/>
        <end position="639"/>
    </location>
</feature>
<dbReference type="PANTHER" id="PTHR30069">
    <property type="entry name" value="TONB-DEPENDENT OUTER MEMBRANE RECEPTOR"/>
    <property type="match status" value="1"/>
</dbReference>
<dbReference type="CDD" id="cd01347">
    <property type="entry name" value="ligand_gated_channel"/>
    <property type="match status" value="1"/>
</dbReference>
<sequence>MKKSCLFAVIASVALHGEIFNLGEIEVTSKIGDKVQESDTSVAVIDEEKMKKNEIKRLSEVAESTPGLQVNKGGGGRAEQTFYVRGFNARRVPVFIDGIPVYIPYDGYIDYGRFTTFDLSRIVISKGASSVLYGPNTMGGAINLITKKPSKELEGEIGYGVESGKSSKTIGNNVDFSIGTKQELFYLQASGSFLEDRGQQLSSKFNKPINGDEDGGRRDNSIQRDKKFGFKVGFTPNETDEYAISYNNQKGRKQAPRYAGRYLDWSNYWDWPMWDKESIYFLSHTQIAGSLYINTKAYYDKFKNDLRAFDDKTYSTQRKRSSFNSHYRDHSYGFGAEVGGDVSDQDTLKFATNYKFDEHKEHNDGEPIQTTKDAMYSFALENTYKFTDYNKLILGADYDIRDSKKAEKYGSILARRPHFYSFPDLKKERAFNYQAAYKHSFDGNDELSLSYAKKTFFPSMKDRYSERFGRTFANPALRPEIANHYEIDYQRIFGETLKLETAVFYSKVKDAFGLRKETRNGQTRNMFVNIDRSTHKGFEFSLGYFATKDLEIGGNYSYLIVTNDNTDAKVYDLPKHKAFLYVDYKITPKLSAYLSQYISSGKYVLSEEETRLAGFGVTNLKLTYEPIENLSIEAGVSNLFDKNYEYDEGYPEEGRVFFSNIRYKF</sequence>
<dbReference type="Proteomes" id="UP000005709">
    <property type="component" value="Unassembled WGS sequence"/>
</dbReference>
<evidence type="ECO:0000256" key="9">
    <source>
        <dbReference type="ARBA" id="ARBA00023237"/>
    </source>
</evidence>
<evidence type="ECO:0000313" key="15">
    <source>
        <dbReference type="Proteomes" id="UP000005709"/>
    </source>
</evidence>
<keyword evidence="7 10" id="KW-0472">Membrane</keyword>
<evidence type="ECO:0000256" key="7">
    <source>
        <dbReference type="ARBA" id="ARBA00023136"/>
    </source>
</evidence>
<dbReference type="Pfam" id="PF07715">
    <property type="entry name" value="Plug"/>
    <property type="match status" value="1"/>
</dbReference>
<protein>
    <submittedName>
        <fullName evidence="14">TonB-dependent receptor plug domain protein</fullName>
    </submittedName>
</protein>
<keyword evidence="3 10" id="KW-1134">Transmembrane beta strand</keyword>
<dbReference type="GO" id="GO:0009279">
    <property type="term" value="C:cell outer membrane"/>
    <property type="evidence" value="ECO:0007669"/>
    <property type="project" value="UniProtKB-SubCell"/>
</dbReference>
<evidence type="ECO:0000256" key="4">
    <source>
        <dbReference type="ARBA" id="ARBA00022692"/>
    </source>
</evidence>
<evidence type="ECO:0000313" key="14">
    <source>
        <dbReference type="EMBL" id="EEV17976.1"/>
    </source>
</evidence>
<keyword evidence="4 10" id="KW-0812">Transmembrane</keyword>
<dbReference type="Pfam" id="PF00593">
    <property type="entry name" value="TonB_dep_Rec_b-barrel"/>
    <property type="match status" value="1"/>
</dbReference>
<keyword evidence="5" id="KW-0732">Signal</keyword>
<dbReference type="InterPro" id="IPR039426">
    <property type="entry name" value="TonB-dep_rcpt-like"/>
</dbReference>
<comment type="subcellular location">
    <subcellularLocation>
        <location evidence="1 10">Cell outer membrane</location>
        <topology evidence="1 10">Multi-pass membrane protein</topology>
    </subcellularLocation>
</comment>
<organism evidence="14 15">
    <name type="scientific">Campylobacter gracilis RM3268</name>
    <dbReference type="NCBI Taxonomy" id="553220"/>
    <lineage>
        <taxon>Bacteria</taxon>
        <taxon>Pseudomonadati</taxon>
        <taxon>Campylobacterota</taxon>
        <taxon>Epsilonproteobacteria</taxon>
        <taxon>Campylobacterales</taxon>
        <taxon>Campylobacteraceae</taxon>
        <taxon>Campylobacter</taxon>
    </lineage>
</organism>
<dbReference type="InterPro" id="IPR012910">
    <property type="entry name" value="Plug_dom"/>
</dbReference>
<evidence type="ECO:0000256" key="3">
    <source>
        <dbReference type="ARBA" id="ARBA00022452"/>
    </source>
</evidence>
<dbReference type="eggNOG" id="COG4771">
    <property type="taxonomic scope" value="Bacteria"/>
</dbReference>
<dbReference type="InterPro" id="IPR036942">
    <property type="entry name" value="Beta-barrel_TonB_sf"/>
</dbReference>
<keyword evidence="8 14" id="KW-0675">Receptor</keyword>
<comment type="caution">
    <text evidence="14">The sequence shown here is derived from an EMBL/GenBank/DDBJ whole genome shotgun (WGS) entry which is preliminary data.</text>
</comment>
<dbReference type="PANTHER" id="PTHR30069:SF29">
    <property type="entry name" value="HEMOGLOBIN AND HEMOGLOBIN-HAPTOGLOBIN-BINDING PROTEIN 1-RELATED"/>
    <property type="match status" value="1"/>
</dbReference>
<dbReference type="GO" id="GO:0015344">
    <property type="term" value="F:siderophore uptake transmembrane transporter activity"/>
    <property type="evidence" value="ECO:0007669"/>
    <property type="project" value="TreeGrafter"/>
</dbReference>
<dbReference type="EMBL" id="ACYG01000019">
    <property type="protein sequence ID" value="EEV17976.1"/>
    <property type="molecule type" value="Genomic_DNA"/>
</dbReference>
<evidence type="ECO:0000256" key="6">
    <source>
        <dbReference type="ARBA" id="ARBA00023077"/>
    </source>
</evidence>
<dbReference type="Gene3D" id="2.40.170.20">
    <property type="entry name" value="TonB-dependent receptor, beta-barrel domain"/>
    <property type="match status" value="1"/>
</dbReference>
<evidence type="ECO:0000256" key="11">
    <source>
        <dbReference type="RuleBase" id="RU003357"/>
    </source>
</evidence>
<evidence type="ECO:0000256" key="10">
    <source>
        <dbReference type="PROSITE-ProRule" id="PRU01360"/>
    </source>
</evidence>
<dbReference type="RefSeq" id="WP_005870205.1">
    <property type="nucleotide sequence ID" value="NZ_ACYG01000019.1"/>
</dbReference>
<reference evidence="14 15" key="1">
    <citation type="submission" date="2009-07" db="EMBL/GenBank/DDBJ databases">
        <authorList>
            <person name="Madupu R."/>
            <person name="Sebastian Y."/>
            <person name="Durkin A.S."/>
            <person name="Torralba M."/>
            <person name="Methe B."/>
            <person name="Sutton G.G."/>
            <person name="Strausberg R.L."/>
            <person name="Nelson K.E."/>
        </authorList>
    </citation>
    <scope>NUCLEOTIDE SEQUENCE [LARGE SCALE GENOMIC DNA]</scope>
    <source>
        <strain evidence="14 15">RM3268</strain>
    </source>
</reference>
<evidence type="ECO:0000256" key="8">
    <source>
        <dbReference type="ARBA" id="ARBA00023170"/>
    </source>
</evidence>